<evidence type="ECO:0000256" key="3">
    <source>
        <dbReference type="ARBA" id="ARBA00022630"/>
    </source>
</evidence>
<dbReference type="OrthoDB" id="74360at2759"/>
<dbReference type="Pfam" id="PF00743">
    <property type="entry name" value="FMO-like"/>
    <property type="match status" value="1"/>
</dbReference>
<dbReference type="SUPFAM" id="SSF51905">
    <property type="entry name" value="FAD/NAD(P)-binding domain"/>
    <property type="match status" value="2"/>
</dbReference>
<proteinExistence type="inferred from homology"/>
<dbReference type="RefSeq" id="XP_022506164.1">
    <property type="nucleotide sequence ID" value="XM_022661516.1"/>
</dbReference>
<accession>A0A177ET20</accession>
<dbReference type="InterPro" id="IPR036188">
    <property type="entry name" value="FAD/NAD-bd_sf"/>
</dbReference>
<dbReference type="GO" id="GO:0050660">
    <property type="term" value="F:flavin adenine dinucleotide binding"/>
    <property type="evidence" value="ECO:0007669"/>
    <property type="project" value="InterPro"/>
</dbReference>
<comment type="cofactor">
    <cofactor evidence="1">
        <name>FAD</name>
        <dbReference type="ChEBI" id="CHEBI:57692"/>
    </cofactor>
</comment>
<dbReference type="GO" id="GO:0050661">
    <property type="term" value="F:NADP binding"/>
    <property type="evidence" value="ECO:0007669"/>
    <property type="project" value="InterPro"/>
</dbReference>
<evidence type="ECO:0000256" key="2">
    <source>
        <dbReference type="ARBA" id="ARBA00010139"/>
    </source>
</evidence>
<dbReference type="InterPro" id="IPR020946">
    <property type="entry name" value="Flavin_mOase-like"/>
</dbReference>
<comment type="similarity">
    <text evidence="2">Belongs to the FAD-binding monooxygenase family.</text>
</comment>
<reference evidence="6 7" key="1">
    <citation type="submission" date="2016-03" db="EMBL/GenBank/DDBJ databases">
        <title>Draft genome sequence of the Fonsecaea monophora CBS 269.37.</title>
        <authorList>
            <person name="Bombassaro A."/>
            <person name="Vinicius W.A."/>
            <person name="De Hoog S."/>
            <person name="Sun J."/>
            <person name="Souza E.M."/>
            <person name="Raittz R.T."/>
            <person name="Costa F."/>
            <person name="Leao A.C."/>
            <person name="Tadra-Sfeir M.Z."/>
            <person name="Baura V."/>
            <person name="Balsanelli E."/>
            <person name="Pedrosa F.O."/>
            <person name="Moreno L.F."/>
            <person name="Steffens M.B."/>
            <person name="Xi L."/>
            <person name="Bocca A.L."/>
            <person name="Felipe M.S."/>
            <person name="Teixeira M."/>
            <person name="Telles Filho F.Q."/>
            <person name="Azevedo C.M."/>
            <person name="Gomes R."/>
            <person name="Vicente V.A."/>
        </authorList>
    </citation>
    <scope>NUCLEOTIDE SEQUENCE [LARGE SCALE GENOMIC DNA]</scope>
    <source>
        <strain evidence="6 7">CBS 269.37</strain>
    </source>
</reference>
<dbReference type="EMBL" id="LVKK01000172">
    <property type="protein sequence ID" value="OAG34212.1"/>
    <property type="molecule type" value="Genomic_DNA"/>
</dbReference>
<dbReference type="InterPro" id="IPR051209">
    <property type="entry name" value="FAD-bind_Monooxygenase_sf"/>
</dbReference>
<dbReference type="PANTHER" id="PTHR42877">
    <property type="entry name" value="L-ORNITHINE N(5)-MONOOXYGENASE-RELATED"/>
    <property type="match status" value="1"/>
</dbReference>
<keyword evidence="7" id="KW-1185">Reference proteome</keyword>
<dbReference type="Gene3D" id="3.50.50.60">
    <property type="entry name" value="FAD/NAD(P)-binding domain"/>
    <property type="match status" value="3"/>
</dbReference>
<evidence type="ECO:0000313" key="7">
    <source>
        <dbReference type="Proteomes" id="UP000077002"/>
    </source>
</evidence>
<evidence type="ECO:0000256" key="1">
    <source>
        <dbReference type="ARBA" id="ARBA00001974"/>
    </source>
</evidence>
<name>A0A177ET20_9EURO</name>
<evidence type="ECO:0000256" key="4">
    <source>
        <dbReference type="ARBA" id="ARBA00022827"/>
    </source>
</evidence>
<dbReference type="GO" id="GO:0004499">
    <property type="term" value="F:N,N-dimethylaniline monooxygenase activity"/>
    <property type="evidence" value="ECO:0007669"/>
    <property type="project" value="InterPro"/>
</dbReference>
<dbReference type="AlphaFoldDB" id="A0A177ET20"/>
<comment type="caution">
    <text evidence="6">The sequence shown here is derived from an EMBL/GenBank/DDBJ whole genome shotgun (WGS) entry which is preliminary data.</text>
</comment>
<dbReference type="PANTHER" id="PTHR42877:SF4">
    <property type="entry name" value="FAD_NAD(P)-BINDING DOMAIN-CONTAINING PROTEIN-RELATED"/>
    <property type="match status" value="1"/>
</dbReference>
<dbReference type="GeneID" id="34606719"/>
<keyword evidence="4" id="KW-0274">FAD</keyword>
<keyword evidence="3" id="KW-0285">Flavoprotein</keyword>
<evidence type="ECO:0000256" key="5">
    <source>
        <dbReference type="ARBA" id="ARBA00023002"/>
    </source>
</evidence>
<keyword evidence="5" id="KW-0560">Oxidoreductase</keyword>
<sequence length="565" mass="65003">MEKSEISEHLQGSRGIVDGNLYATMNGVNSLSIEKTNHSISRGHIKVIVVGAGVAGITQAATLLDDKTITTKEMVVFDVLDGFGGVWEKNRYPGCACDVPALMYSSRMMINTEYTHTYATRDQIQTFYERMARHYGVDRCTQFRTFVNSCRWDDQSFVWHVQTENQNSGNLEHWTADVVIHAIGNLDRPKFGGIPGLEDYQGLYWHTSAWNSDVDLTNKRVAVVGCGPSSAQIIPEIVDKVEHLTVYMRTPPMVLPREDFKHSDTFMWCMRHLPLFAIAVRFIEIMKGYIFGQLLVTEGSWLNESFTKKGHDFLEQQVKEPELRDILRPDFKFLCKRPLFLNTFYPSLMKSNCTLAKEKIVRYTKTGIISLDRITNEENKRDFDVIIIGTGFNAAQFLEHERVTGRNGIDLQEQWKEYPSSIYGVATSNFPNFFYCNGPNANTFSSNIHDINELASKFISMLVREIFRRNKLGLKFAMMPEPQFEDVYNKEIQWKLRNVVMQNPNCGNSTVKDQNNHNTVLHHRHILVMKWRLRSINWKEWIALQAPPGEKQSPVTKAFLNQRSV</sequence>
<evidence type="ECO:0000313" key="6">
    <source>
        <dbReference type="EMBL" id="OAG34212.1"/>
    </source>
</evidence>
<organism evidence="6 7">
    <name type="scientific">Fonsecaea monophora</name>
    <dbReference type="NCBI Taxonomy" id="254056"/>
    <lineage>
        <taxon>Eukaryota</taxon>
        <taxon>Fungi</taxon>
        <taxon>Dikarya</taxon>
        <taxon>Ascomycota</taxon>
        <taxon>Pezizomycotina</taxon>
        <taxon>Eurotiomycetes</taxon>
        <taxon>Chaetothyriomycetidae</taxon>
        <taxon>Chaetothyriales</taxon>
        <taxon>Herpotrichiellaceae</taxon>
        <taxon>Fonsecaea</taxon>
    </lineage>
</organism>
<gene>
    <name evidence="6" type="ORF">AYO21_11630</name>
</gene>
<dbReference type="Proteomes" id="UP000077002">
    <property type="component" value="Unassembled WGS sequence"/>
</dbReference>
<protein>
    <submittedName>
        <fullName evidence="6">Uncharacterized protein</fullName>
    </submittedName>
</protein>